<proteinExistence type="predicted"/>
<sequence>MLAARKLASTLTALPQLVSTTDLSTYSDPLGMLRHRQAIATWLSTQGMPVTAERVLITHGAQH</sequence>
<reference evidence="1 2" key="1">
    <citation type="submission" date="2017-09" db="EMBL/GenBank/DDBJ databases">
        <title>Bacterial strain isolated from the female urinary microbiota.</title>
        <authorList>
            <person name="Thomas-White K."/>
            <person name="Kumar N."/>
            <person name="Forster S."/>
            <person name="Putonti C."/>
            <person name="Lawley T."/>
            <person name="Wolfe A.J."/>
        </authorList>
    </citation>
    <scope>NUCLEOTIDE SEQUENCE [LARGE SCALE GENOMIC DNA]</scope>
    <source>
        <strain evidence="1 2">UMB1301</strain>
    </source>
</reference>
<name>A0A2N6V8H7_9MICO</name>
<dbReference type="Gene3D" id="3.40.640.10">
    <property type="entry name" value="Type I PLP-dependent aspartate aminotransferase-like (Major domain)"/>
    <property type="match status" value="1"/>
</dbReference>
<feature type="non-terminal residue" evidence="1">
    <location>
        <position position="63"/>
    </location>
</feature>
<comment type="caution">
    <text evidence="1">The sequence shown here is derived from an EMBL/GenBank/DDBJ whole genome shotgun (WGS) entry which is preliminary data.</text>
</comment>
<evidence type="ECO:0000313" key="1">
    <source>
        <dbReference type="EMBL" id="PMC95481.1"/>
    </source>
</evidence>
<protein>
    <submittedName>
        <fullName evidence="1">Uncharacterized protein</fullName>
    </submittedName>
</protein>
<dbReference type="Proteomes" id="UP000235598">
    <property type="component" value="Unassembled WGS sequence"/>
</dbReference>
<organism evidence="1 2">
    <name type="scientific">Brevibacterium paucivorans</name>
    <dbReference type="NCBI Taxonomy" id="170994"/>
    <lineage>
        <taxon>Bacteria</taxon>
        <taxon>Bacillati</taxon>
        <taxon>Actinomycetota</taxon>
        <taxon>Actinomycetes</taxon>
        <taxon>Micrococcales</taxon>
        <taxon>Brevibacteriaceae</taxon>
        <taxon>Brevibacterium</taxon>
    </lineage>
</organism>
<gene>
    <name evidence="1" type="ORF">CJ199_16880</name>
</gene>
<evidence type="ECO:0000313" key="2">
    <source>
        <dbReference type="Proteomes" id="UP000235598"/>
    </source>
</evidence>
<dbReference type="SUPFAM" id="SSF53383">
    <property type="entry name" value="PLP-dependent transferases"/>
    <property type="match status" value="1"/>
</dbReference>
<dbReference type="AlphaFoldDB" id="A0A2N6V8H7"/>
<dbReference type="InterPro" id="IPR015424">
    <property type="entry name" value="PyrdxlP-dep_Trfase"/>
</dbReference>
<accession>A0A2N6V8H7</accession>
<dbReference type="InterPro" id="IPR015421">
    <property type="entry name" value="PyrdxlP-dep_Trfase_major"/>
</dbReference>
<dbReference type="EMBL" id="PNHK01000930">
    <property type="protein sequence ID" value="PMC95481.1"/>
    <property type="molecule type" value="Genomic_DNA"/>
</dbReference>